<proteinExistence type="inferred from homology"/>
<keyword evidence="4 8" id="KW-0547">Nucleotide-binding</keyword>
<feature type="domain" description="Sulphate adenylyltransferase catalytic" evidence="9">
    <location>
        <begin position="164"/>
        <end position="371"/>
    </location>
</feature>
<keyword evidence="2 8" id="KW-0808">Transferase</keyword>
<dbReference type="PATRIC" id="fig|1441095.3.peg.1072"/>
<dbReference type="Gene3D" id="3.40.50.620">
    <property type="entry name" value="HUPs"/>
    <property type="match status" value="1"/>
</dbReference>
<evidence type="ECO:0000313" key="11">
    <source>
        <dbReference type="EMBL" id="ALC81000.1"/>
    </source>
</evidence>
<reference evidence="12" key="1">
    <citation type="submission" date="2015-08" db="EMBL/GenBank/DDBJ databases">
        <title>Genome sequencing project for genomic taxonomy and phylogenomics of Bacillus-like bacteria.</title>
        <authorList>
            <person name="Liu B."/>
            <person name="Wang J."/>
            <person name="Zhu Y."/>
            <person name="Liu G."/>
            <person name="Chen Q."/>
            <person name="Chen Z."/>
            <person name="Lan J."/>
            <person name="Che J."/>
            <person name="Ge C."/>
            <person name="Shi H."/>
            <person name="Pan Z."/>
            <person name="Liu X."/>
        </authorList>
    </citation>
    <scope>NUCLEOTIDE SEQUENCE [LARGE SCALE GENOMIC DNA]</scope>
    <source>
        <strain evidence="12">FJAT-4402</strain>
    </source>
</reference>
<organism evidence="11 12">
    <name type="scientific">Bacillus gobiensis</name>
    <dbReference type="NCBI Taxonomy" id="1441095"/>
    <lineage>
        <taxon>Bacteria</taxon>
        <taxon>Bacillati</taxon>
        <taxon>Bacillota</taxon>
        <taxon>Bacilli</taxon>
        <taxon>Bacillales</taxon>
        <taxon>Bacillaceae</taxon>
        <taxon>Bacillus</taxon>
    </lineage>
</organism>
<gene>
    <name evidence="8 11" type="primary">sat</name>
    <name evidence="11" type="ORF">AM592_04895</name>
</gene>
<evidence type="ECO:0000259" key="9">
    <source>
        <dbReference type="Pfam" id="PF01747"/>
    </source>
</evidence>
<dbReference type="SUPFAM" id="SSF52374">
    <property type="entry name" value="Nucleotidylyl transferase"/>
    <property type="match status" value="1"/>
</dbReference>
<dbReference type="InterPro" id="IPR024951">
    <property type="entry name" value="Sulfurylase_cat_dom"/>
</dbReference>
<comment type="catalytic activity">
    <reaction evidence="7 8">
        <text>sulfate + ATP + H(+) = adenosine 5'-phosphosulfate + diphosphate</text>
        <dbReference type="Rhea" id="RHEA:18133"/>
        <dbReference type="ChEBI" id="CHEBI:15378"/>
        <dbReference type="ChEBI" id="CHEBI:16189"/>
        <dbReference type="ChEBI" id="CHEBI:30616"/>
        <dbReference type="ChEBI" id="CHEBI:33019"/>
        <dbReference type="ChEBI" id="CHEBI:58243"/>
        <dbReference type="EC" id="2.7.7.4"/>
    </reaction>
</comment>
<dbReference type="UniPathway" id="UPA00140">
    <property type="reaction ID" value="UER00204"/>
</dbReference>
<name>A0A0M4FW10_9BACI</name>
<protein>
    <recommendedName>
        <fullName evidence="8">Sulfate adenylyltransferase</fullName>
        <ecNumber evidence="8">2.7.7.4</ecNumber>
    </recommendedName>
    <alternativeName>
        <fullName evidence="8">ATP-sulfurylase</fullName>
    </alternativeName>
    <alternativeName>
        <fullName evidence="8">Sulfate adenylate transferase</fullName>
        <shortName evidence="8">SAT</shortName>
    </alternativeName>
</protein>
<evidence type="ECO:0000256" key="1">
    <source>
        <dbReference type="ARBA" id="ARBA00005048"/>
    </source>
</evidence>
<dbReference type="EC" id="2.7.7.4" evidence="8"/>
<evidence type="ECO:0000256" key="3">
    <source>
        <dbReference type="ARBA" id="ARBA00022695"/>
    </source>
</evidence>
<dbReference type="HAMAP" id="MF_00066">
    <property type="entry name" value="Sulf_adenylyltr"/>
    <property type="match status" value="1"/>
</dbReference>
<dbReference type="Gene3D" id="3.10.400.10">
    <property type="entry name" value="Sulfate adenylyltransferase"/>
    <property type="match status" value="1"/>
</dbReference>
<evidence type="ECO:0000256" key="6">
    <source>
        <dbReference type="ARBA" id="ARBA00037980"/>
    </source>
</evidence>
<evidence type="ECO:0000256" key="4">
    <source>
        <dbReference type="ARBA" id="ARBA00022741"/>
    </source>
</evidence>
<evidence type="ECO:0000256" key="8">
    <source>
        <dbReference type="HAMAP-Rule" id="MF_00066"/>
    </source>
</evidence>
<dbReference type="InterPro" id="IPR020792">
    <property type="entry name" value="SO4_adenylyltransferase_pro"/>
</dbReference>
<keyword evidence="3 8" id="KW-0548">Nucleotidyltransferase</keyword>
<dbReference type="GO" id="GO:0070814">
    <property type="term" value="P:hydrogen sulfide biosynthetic process"/>
    <property type="evidence" value="ECO:0007669"/>
    <property type="project" value="UniProtKB-UniRule"/>
</dbReference>
<dbReference type="OrthoDB" id="9804504at2"/>
<keyword evidence="12" id="KW-1185">Reference proteome</keyword>
<dbReference type="AlphaFoldDB" id="A0A0M4FW10"/>
<dbReference type="Proteomes" id="UP000067625">
    <property type="component" value="Chromosome"/>
</dbReference>
<accession>A0A0M4FW10</accession>
<dbReference type="SUPFAM" id="SSF88697">
    <property type="entry name" value="PUA domain-like"/>
    <property type="match status" value="1"/>
</dbReference>
<evidence type="ECO:0000256" key="5">
    <source>
        <dbReference type="ARBA" id="ARBA00022840"/>
    </source>
</evidence>
<dbReference type="GO" id="GO:0000103">
    <property type="term" value="P:sulfate assimilation"/>
    <property type="evidence" value="ECO:0007669"/>
    <property type="project" value="UniProtKB-UniRule"/>
</dbReference>
<evidence type="ECO:0000256" key="2">
    <source>
        <dbReference type="ARBA" id="ARBA00022679"/>
    </source>
</evidence>
<dbReference type="RefSeq" id="WP_053602751.1">
    <property type="nucleotide sequence ID" value="NZ_CP012600.1"/>
</dbReference>
<comment type="pathway">
    <text evidence="1 8">Sulfur metabolism; hydrogen sulfide biosynthesis; sulfite from sulfate: step 1/3.</text>
</comment>
<dbReference type="CDD" id="cd00517">
    <property type="entry name" value="ATPS"/>
    <property type="match status" value="1"/>
</dbReference>
<dbReference type="NCBIfam" id="NF003166">
    <property type="entry name" value="PRK04149.1"/>
    <property type="match status" value="1"/>
</dbReference>
<dbReference type="InterPro" id="IPR015947">
    <property type="entry name" value="PUA-like_sf"/>
</dbReference>
<dbReference type="GO" id="GO:0005524">
    <property type="term" value="F:ATP binding"/>
    <property type="evidence" value="ECO:0007669"/>
    <property type="project" value="UniProtKB-KW"/>
</dbReference>
<reference evidence="11 12" key="2">
    <citation type="journal article" date="2016" name="Int. J. Syst. Evol. Microbiol.">
        <title>Bacillus gobiensis sp. nov., isolated from a soil sample.</title>
        <authorList>
            <person name="Liu B."/>
            <person name="Liu G.H."/>
            <person name="Cetin S."/>
            <person name="Schumann P."/>
            <person name="Pan Z.Z."/>
            <person name="Chen Q.Q."/>
        </authorList>
    </citation>
    <scope>NUCLEOTIDE SEQUENCE [LARGE SCALE GENOMIC DNA]</scope>
    <source>
        <strain evidence="11 12">FJAT-4402</strain>
    </source>
</reference>
<dbReference type="Pfam" id="PF14306">
    <property type="entry name" value="PUA_2"/>
    <property type="match status" value="1"/>
</dbReference>
<sequence length="378" mass="42332">MSLAPHGGKLINRINLNYDVTEVKAEIQLDTIAFADLELIGTGGYSPLEGFFGKGDYESVVQQMRLADGTVWTIPITLPVSDEEAGSLEIGETAKLVYQGEVYGVIEINDIYVPDKQTEAKLIYKTDETAHPGVKKLYERGNTYVGGKITVTKRSEKTYPENTADPVDTRKRFEEKGWKTIVGFQTRNPVHRAHEYIQKTALETVDGLYLNPLVGETKSDDIPANVRMESYHVLLDNYYPKNRVLLGVFPAAMRYAGPKEAIFHAIVRKNYGCTHFIVGRDHAGVGDYYGTYEAQELFDQFTPEEIGILPLKFEHSFYCQACGSMATAKTCPHDKEQHVFLSGTKVRQMLKNGEYPPSTFSRPEVIETLIKGLKAVAK</sequence>
<evidence type="ECO:0000259" key="10">
    <source>
        <dbReference type="Pfam" id="PF14306"/>
    </source>
</evidence>
<evidence type="ECO:0000256" key="7">
    <source>
        <dbReference type="ARBA" id="ARBA00049370"/>
    </source>
</evidence>
<dbReference type="Pfam" id="PF01747">
    <property type="entry name" value="ATP-sulfurylase"/>
    <property type="match status" value="1"/>
</dbReference>
<keyword evidence="5 8" id="KW-0067">ATP-binding</keyword>
<dbReference type="InterPro" id="IPR002650">
    <property type="entry name" value="Sulphate_adenylyltransferase"/>
</dbReference>
<dbReference type="GO" id="GO:0004781">
    <property type="term" value="F:sulfate adenylyltransferase (ATP) activity"/>
    <property type="evidence" value="ECO:0007669"/>
    <property type="project" value="UniProtKB-UniRule"/>
</dbReference>
<dbReference type="PANTHER" id="PTHR43509:SF1">
    <property type="entry name" value="SULFATE ADENYLYLTRANSFERASE"/>
    <property type="match status" value="1"/>
</dbReference>
<dbReference type="EMBL" id="CP012600">
    <property type="protein sequence ID" value="ALC81000.1"/>
    <property type="molecule type" value="Genomic_DNA"/>
</dbReference>
<feature type="domain" description="ATP-sulfurylase PUA-like" evidence="10">
    <location>
        <begin position="4"/>
        <end position="153"/>
    </location>
</feature>
<dbReference type="NCBIfam" id="TIGR00339">
    <property type="entry name" value="sopT"/>
    <property type="match status" value="1"/>
</dbReference>
<dbReference type="STRING" id="1441095.AM592_04895"/>
<evidence type="ECO:0000313" key="12">
    <source>
        <dbReference type="Proteomes" id="UP000067625"/>
    </source>
</evidence>
<dbReference type="InterPro" id="IPR025980">
    <property type="entry name" value="ATP-Sase_PUA-like_dom"/>
</dbReference>
<dbReference type="InterPro" id="IPR014729">
    <property type="entry name" value="Rossmann-like_a/b/a_fold"/>
</dbReference>
<dbReference type="PANTHER" id="PTHR43509">
    <property type="match status" value="1"/>
</dbReference>
<comment type="similarity">
    <text evidence="6 8">Belongs to the sulfate adenylyltransferase family.</text>
</comment>